<feature type="domain" description="TIR" evidence="2">
    <location>
        <begin position="146"/>
        <end position="275"/>
    </location>
</feature>
<dbReference type="EMBL" id="JBEXPZ010000002">
    <property type="protein sequence ID" value="MET9843239.1"/>
    <property type="molecule type" value="Genomic_DNA"/>
</dbReference>
<dbReference type="SMART" id="SM00255">
    <property type="entry name" value="TIR"/>
    <property type="match status" value="1"/>
</dbReference>
<feature type="compositionally biased region" description="Low complexity" evidence="1">
    <location>
        <begin position="129"/>
        <end position="140"/>
    </location>
</feature>
<dbReference type="SUPFAM" id="SSF52200">
    <property type="entry name" value="Toll/Interleukin receptor TIR domain"/>
    <property type="match status" value="1"/>
</dbReference>
<dbReference type="InterPro" id="IPR035897">
    <property type="entry name" value="Toll_tir_struct_dom_sf"/>
</dbReference>
<dbReference type="RefSeq" id="WP_355390830.1">
    <property type="nucleotide sequence ID" value="NZ_JBEGHN010000045.1"/>
</dbReference>
<evidence type="ECO:0000313" key="3">
    <source>
        <dbReference type="EMBL" id="MET9843239.1"/>
    </source>
</evidence>
<feature type="region of interest" description="Disordered" evidence="1">
    <location>
        <begin position="273"/>
        <end position="300"/>
    </location>
</feature>
<sequence length="300" mass="32652">MAEHNEGNQPAASYAEALDAQGSALRQLRAERGLKSYSEIDKRALALTAGRERLPKATLHAAFKGHYLGLDRLMLLVRVLMSWDEYGEGCTVVPHRAGVLTPWRSAWSHLATLRPGPRSARPGGSTEGATAPSRPATPARLSQPNGMRIYISYAGPDRVWAEWVAWQLHQAGHQVLIDVWDWHAGDDFHEAMKRGLSQADALVALFSPSYFEQGRWTGTEIEAALAQGKRLIPLAIEYVPHDSIPENLAKRLRKDLWGLDEATAAAAVLEAVGGTERPHTPPTFPGAPLDSGEAHGTAVS</sequence>
<evidence type="ECO:0000256" key="1">
    <source>
        <dbReference type="SAM" id="MobiDB-lite"/>
    </source>
</evidence>
<evidence type="ECO:0000313" key="4">
    <source>
        <dbReference type="Proteomes" id="UP001550210"/>
    </source>
</evidence>
<organism evidence="3 4">
    <name type="scientific">Streptomyces ossamyceticus</name>
    <dbReference type="NCBI Taxonomy" id="249581"/>
    <lineage>
        <taxon>Bacteria</taxon>
        <taxon>Bacillati</taxon>
        <taxon>Actinomycetota</taxon>
        <taxon>Actinomycetes</taxon>
        <taxon>Kitasatosporales</taxon>
        <taxon>Streptomycetaceae</taxon>
        <taxon>Streptomyces</taxon>
    </lineage>
</organism>
<keyword evidence="3" id="KW-0675">Receptor</keyword>
<keyword evidence="4" id="KW-1185">Reference proteome</keyword>
<accession>A0ABV2UNV9</accession>
<protein>
    <submittedName>
        <fullName evidence="3">Toll/interleukin-1 receptor domain-containing protein</fullName>
    </submittedName>
</protein>
<reference evidence="3 4" key="1">
    <citation type="submission" date="2024-06" db="EMBL/GenBank/DDBJ databases">
        <title>The Natural Products Discovery Center: Release of the First 8490 Sequenced Strains for Exploring Actinobacteria Biosynthetic Diversity.</title>
        <authorList>
            <person name="Kalkreuter E."/>
            <person name="Kautsar S.A."/>
            <person name="Yang D."/>
            <person name="Bader C.D."/>
            <person name="Teijaro C.N."/>
            <person name="Fluegel L."/>
            <person name="Davis C.M."/>
            <person name="Simpson J.R."/>
            <person name="Lauterbach L."/>
            <person name="Steele A.D."/>
            <person name="Gui C."/>
            <person name="Meng S."/>
            <person name="Li G."/>
            <person name="Viehrig K."/>
            <person name="Ye F."/>
            <person name="Su P."/>
            <person name="Kiefer A.F."/>
            <person name="Nichols A."/>
            <person name="Cepeda A.J."/>
            <person name="Yan W."/>
            <person name="Fan B."/>
            <person name="Jiang Y."/>
            <person name="Adhikari A."/>
            <person name="Zheng C.-J."/>
            <person name="Schuster L."/>
            <person name="Cowan T.M."/>
            <person name="Smanski M.J."/>
            <person name="Chevrette M.G."/>
            <person name="De Carvalho L.P.S."/>
            <person name="Shen B."/>
        </authorList>
    </citation>
    <scope>NUCLEOTIDE SEQUENCE [LARGE SCALE GENOMIC DNA]</scope>
    <source>
        <strain evidence="3 4">NPDC006434</strain>
    </source>
</reference>
<dbReference type="Gene3D" id="3.40.50.10140">
    <property type="entry name" value="Toll/interleukin-1 receptor homology (TIR) domain"/>
    <property type="match status" value="1"/>
</dbReference>
<feature type="region of interest" description="Disordered" evidence="1">
    <location>
        <begin position="113"/>
        <end position="141"/>
    </location>
</feature>
<name>A0ABV2UNV9_9ACTN</name>
<gene>
    <name evidence="3" type="ORF">ABZZ21_01385</name>
</gene>
<dbReference type="Proteomes" id="UP001550210">
    <property type="component" value="Unassembled WGS sequence"/>
</dbReference>
<proteinExistence type="predicted"/>
<comment type="caution">
    <text evidence="3">The sequence shown here is derived from an EMBL/GenBank/DDBJ whole genome shotgun (WGS) entry which is preliminary data.</text>
</comment>
<dbReference type="Pfam" id="PF13676">
    <property type="entry name" value="TIR_2"/>
    <property type="match status" value="1"/>
</dbReference>
<dbReference type="InterPro" id="IPR000157">
    <property type="entry name" value="TIR_dom"/>
</dbReference>
<evidence type="ECO:0000259" key="2">
    <source>
        <dbReference type="SMART" id="SM00255"/>
    </source>
</evidence>